<dbReference type="GO" id="GO:0005886">
    <property type="term" value="C:plasma membrane"/>
    <property type="evidence" value="ECO:0007669"/>
    <property type="project" value="UniProtKB-SubCell"/>
</dbReference>
<dbReference type="STRING" id="1224947.SAMN05216480_101740"/>
<feature type="transmembrane region" description="Helical" evidence="8">
    <location>
        <begin position="48"/>
        <end position="69"/>
    </location>
</feature>
<keyword evidence="11" id="KW-1185">Reference proteome</keyword>
<dbReference type="PANTHER" id="PTHR32507:SF7">
    <property type="entry name" value="K(+)_H(+) ANTIPORTER NHAP2"/>
    <property type="match status" value="1"/>
</dbReference>
<dbReference type="Gene3D" id="3.30.70.1450">
    <property type="entry name" value="Regulator of K+ conductance, C-terminal domain"/>
    <property type="match status" value="1"/>
</dbReference>
<comment type="subcellular location">
    <subcellularLocation>
        <location evidence="1">Cell membrane</location>
        <topology evidence="1">Multi-pass membrane protein</topology>
    </subcellularLocation>
</comment>
<feature type="transmembrane region" description="Helical" evidence="8">
    <location>
        <begin position="81"/>
        <end position="99"/>
    </location>
</feature>
<evidence type="ECO:0000256" key="6">
    <source>
        <dbReference type="ARBA" id="ARBA00023065"/>
    </source>
</evidence>
<dbReference type="GO" id="GO:0006813">
    <property type="term" value="P:potassium ion transport"/>
    <property type="evidence" value="ECO:0007669"/>
    <property type="project" value="InterPro"/>
</dbReference>
<dbReference type="InterPro" id="IPR006037">
    <property type="entry name" value="RCK_C"/>
</dbReference>
<keyword evidence="2" id="KW-0813">Transport</keyword>
<dbReference type="PANTHER" id="PTHR32507">
    <property type="entry name" value="NA(+)/H(+) ANTIPORTER 1"/>
    <property type="match status" value="1"/>
</dbReference>
<evidence type="ECO:0000256" key="7">
    <source>
        <dbReference type="ARBA" id="ARBA00023136"/>
    </source>
</evidence>
<feature type="transmembrane region" description="Helical" evidence="8">
    <location>
        <begin position="135"/>
        <end position="154"/>
    </location>
</feature>
<evidence type="ECO:0000256" key="2">
    <source>
        <dbReference type="ARBA" id="ARBA00022448"/>
    </source>
</evidence>
<dbReference type="InterPro" id="IPR006153">
    <property type="entry name" value="Cation/H_exchanger_TM"/>
</dbReference>
<gene>
    <name evidence="10" type="ORF">SAMN05216480_101740</name>
</gene>
<keyword evidence="7 8" id="KW-0472">Membrane</keyword>
<evidence type="ECO:0000256" key="3">
    <source>
        <dbReference type="ARBA" id="ARBA00022449"/>
    </source>
</evidence>
<dbReference type="EMBL" id="FPBK01000001">
    <property type="protein sequence ID" value="SFU32489.1"/>
    <property type="molecule type" value="Genomic_DNA"/>
</dbReference>
<keyword evidence="3" id="KW-0050">Antiport</keyword>
<feature type="transmembrane region" description="Helical" evidence="8">
    <location>
        <begin position="196"/>
        <end position="219"/>
    </location>
</feature>
<keyword evidence="6" id="KW-0406">Ion transport</keyword>
<sequence>MRSKNIALKDNLRPTLELESGSNDPMANVLTVVLISLVNIPDKSYTEILVFLLSQIIIGGALGLLFGYINTKIINKIKLDFEGLYPILIMALMFLTYSVTDTSGGNGFLAVYLCAVYLGNQNIMRKKSIIKAFDGYAWLMQIILFLTLGLLVFPSRIPPIMGVGLLISAFLIFVARPLAVFLSLSFFKVKVRNMLFISWVGLRGASPIVFATYALVAQIDKSDTIFNIVFFISLTSVLLQGTTLSLVSKWLNVALPQNQKVRTPVDIELSENVESELVEIHLDTQSPVIGKSLIDLKMPKNTLIVMVQRNGKYFSPNGATVLENGDRLMVMAQNENELDTIFKMFGV</sequence>
<protein>
    <submittedName>
        <fullName evidence="10">Cell volume regulation protein A</fullName>
    </submittedName>
</protein>
<dbReference type="GO" id="GO:0015297">
    <property type="term" value="F:antiporter activity"/>
    <property type="evidence" value="ECO:0007669"/>
    <property type="project" value="UniProtKB-KW"/>
</dbReference>
<feature type="domain" description="RCK C-terminal" evidence="9">
    <location>
        <begin position="265"/>
        <end position="347"/>
    </location>
</feature>
<dbReference type="AlphaFoldDB" id="A0A1I7F8N6"/>
<keyword evidence="5 8" id="KW-1133">Transmembrane helix</keyword>
<dbReference type="NCBIfam" id="NF003716">
    <property type="entry name" value="PRK05326.1-3"/>
    <property type="match status" value="1"/>
</dbReference>
<evidence type="ECO:0000259" key="9">
    <source>
        <dbReference type="PROSITE" id="PS51202"/>
    </source>
</evidence>
<feature type="transmembrane region" description="Helical" evidence="8">
    <location>
        <begin position="225"/>
        <end position="247"/>
    </location>
</feature>
<feature type="transmembrane region" description="Helical" evidence="8">
    <location>
        <begin position="105"/>
        <end position="123"/>
    </location>
</feature>
<dbReference type="GO" id="GO:0008324">
    <property type="term" value="F:monoatomic cation transmembrane transporter activity"/>
    <property type="evidence" value="ECO:0007669"/>
    <property type="project" value="InterPro"/>
</dbReference>
<evidence type="ECO:0000313" key="11">
    <source>
        <dbReference type="Proteomes" id="UP000199138"/>
    </source>
</evidence>
<dbReference type="Pfam" id="PF02080">
    <property type="entry name" value="TrkA_C"/>
    <property type="match status" value="1"/>
</dbReference>
<dbReference type="GO" id="GO:1902600">
    <property type="term" value="P:proton transmembrane transport"/>
    <property type="evidence" value="ECO:0007669"/>
    <property type="project" value="InterPro"/>
</dbReference>
<dbReference type="NCBIfam" id="NF003715">
    <property type="entry name" value="PRK05326.1-2"/>
    <property type="match status" value="1"/>
</dbReference>
<organism evidence="10 11">
    <name type="scientific">Pustulibacterium marinum</name>
    <dbReference type="NCBI Taxonomy" id="1224947"/>
    <lineage>
        <taxon>Bacteria</taxon>
        <taxon>Pseudomonadati</taxon>
        <taxon>Bacteroidota</taxon>
        <taxon>Flavobacteriia</taxon>
        <taxon>Flavobacteriales</taxon>
        <taxon>Flavobacteriaceae</taxon>
        <taxon>Pustulibacterium</taxon>
    </lineage>
</organism>
<evidence type="ECO:0000256" key="4">
    <source>
        <dbReference type="ARBA" id="ARBA00022692"/>
    </source>
</evidence>
<evidence type="ECO:0000256" key="1">
    <source>
        <dbReference type="ARBA" id="ARBA00004651"/>
    </source>
</evidence>
<dbReference type="PROSITE" id="PS51202">
    <property type="entry name" value="RCK_C"/>
    <property type="match status" value="1"/>
</dbReference>
<evidence type="ECO:0000256" key="5">
    <source>
        <dbReference type="ARBA" id="ARBA00022989"/>
    </source>
</evidence>
<feature type="transmembrane region" description="Helical" evidence="8">
    <location>
        <begin position="160"/>
        <end position="184"/>
    </location>
</feature>
<proteinExistence type="predicted"/>
<accession>A0A1I7F8N6</accession>
<reference evidence="11" key="1">
    <citation type="submission" date="2016-10" db="EMBL/GenBank/DDBJ databases">
        <authorList>
            <person name="Varghese N."/>
            <person name="Submissions S."/>
        </authorList>
    </citation>
    <scope>NUCLEOTIDE SEQUENCE [LARGE SCALE GENOMIC DNA]</scope>
    <source>
        <strain evidence="11">CGMCC 1.12333</strain>
    </source>
</reference>
<dbReference type="Proteomes" id="UP000199138">
    <property type="component" value="Unassembled WGS sequence"/>
</dbReference>
<keyword evidence="4 8" id="KW-0812">Transmembrane</keyword>
<dbReference type="InterPro" id="IPR036721">
    <property type="entry name" value="RCK_C_sf"/>
</dbReference>
<dbReference type="SUPFAM" id="SSF116726">
    <property type="entry name" value="TrkA C-terminal domain-like"/>
    <property type="match status" value="1"/>
</dbReference>
<evidence type="ECO:0000313" key="10">
    <source>
        <dbReference type="EMBL" id="SFU32489.1"/>
    </source>
</evidence>
<evidence type="ECO:0000256" key="8">
    <source>
        <dbReference type="SAM" id="Phobius"/>
    </source>
</evidence>
<dbReference type="Pfam" id="PF00999">
    <property type="entry name" value="Na_H_Exchanger"/>
    <property type="match status" value="1"/>
</dbReference>
<name>A0A1I7F8N6_9FLAO</name>